<keyword evidence="7 14" id="KW-0547">Nucleotide-binding</keyword>
<gene>
    <name evidence="18" type="ORF">MTR67_015736</name>
</gene>
<dbReference type="EMBL" id="CP133614">
    <property type="protein sequence ID" value="WMV22351.1"/>
    <property type="molecule type" value="Genomic_DNA"/>
</dbReference>
<feature type="compositionally biased region" description="Pro residues" evidence="15">
    <location>
        <begin position="1"/>
        <end position="18"/>
    </location>
</feature>
<dbReference type="CDD" id="cd12087">
    <property type="entry name" value="TM_EGFR-like"/>
    <property type="match status" value="1"/>
</dbReference>
<dbReference type="GO" id="GO:0004674">
    <property type="term" value="F:protein serine/threonine kinase activity"/>
    <property type="evidence" value="ECO:0007669"/>
    <property type="project" value="UniProtKB-KW"/>
</dbReference>
<dbReference type="InterPro" id="IPR000719">
    <property type="entry name" value="Prot_kinase_dom"/>
</dbReference>
<feature type="compositionally biased region" description="Basic and acidic residues" evidence="15">
    <location>
        <begin position="579"/>
        <end position="588"/>
    </location>
</feature>
<evidence type="ECO:0000256" key="15">
    <source>
        <dbReference type="SAM" id="MobiDB-lite"/>
    </source>
</evidence>
<dbReference type="InterPro" id="IPR017441">
    <property type="entry name" value="Protein_kinase_ATP_BS"/>
</dbReference>
<dbReference type="InterPro" id="IPR011009">
    <property type="entry name" value="Kinase-like_dom_sf"/>
</dbReference>
<feature type="compositionally biased region" description="Polar residues" evidence="15">
    <location>
        <begin position="562"/>
        <end position="578"/>
    </location>
</feature>
<keyword evidence="3" id="KW-1003">Cell membrane</keyword>
<keyword evidence="11 16" id="KW-0472">Membrane</keyword>
<evidence type="ECO:0000256" key="4">
    <source>
        <dbReference type="ARBA" id="ARBA00022527"/>
    </source>
</evidence>
<feature type="compositionally biased region" description="Low complexity" evidence="15">
    <location>
        <begin position="56"/>
        <end position="67"/>
    </location>
</feature>
<evidence type="ECO:0000256" key="7">
    <source>
        <dbReference type="ARBA" id="ARBA00022741"/>
    </source>
</evidence>
<dbReference type="PROSITE" id="PS00108">
    <property type="entry name" value="PROTEIN_KINASE_ST"/>
    <property type="match status" value="1"/>
</dbReference>
<feature type="compositionally biased region" description="Low complexity" evidence="15">
    <location>
        <begin position="23"/>
        <end position="32"/>
    </location>
</feature>
<comment type="catalytic activity">
    <reaction evidence="12">
        <text>L-threonyl-[protein] + ATP = O-phospho-L-threonyl-[protein] + ADP + H(+)</text>
        <dbReference type="Rhea" id="RHEA:46608"/>
        <dbReference type="Rhea" id="RHEA-COMP:11060"/>
        <dbReference type="Rhea" id="RHEA-COMP:11605"/>
        <dbReference type="ChEBI" id="CHEBI:15378"/>
        <dbReference type="ChEBI" id="CHEBI:30013"/>
        <dbReference type="ChEBI" id="CHEBI:30616"/>
        <dbReference type="ChEBI" id="CHEBI:61977"/>
        <dbReference type="ChEBI" id="CHEBI:456216"/>
        <dbReference type="EC" id="2.7.11.1"/>
    </reaction>
</comment>
<keyword evidence="4" id="KW-0723">Serine/threonine-protein kinase</keyword>
<evidence type="ECO:0000256" key="1">
    <source>
        <dbReference type="ARBA" id="ARBA00004162"/>
    </source>
</evidence>
<feature type="compositionally biased region" description="Polar residues" evidence="15">
    <location>
        <begin position="177"/>
        <end position="197"/>
    </location>
</feature>
<evidence type="ECO:0000259" key="17">
    <source>
        <dbReference type="PROSITE" id="PS50011"/>
    </source>
</evidence>
<feature type="region of interest" description="Disordered" evidence="15">
    <location>
        <begin position="1"/>
        <end position="70"/>
    </location>
</feature>
<dbReference type="Gene3D" id="3.30.200.20">
    <property type="entry name" value="Phosphorylase Kinase, domain 1"/>
    <property type="match status" value="1"/>
</dbReference>
<feature type="region of interest" description="Disordered" evidence="15">
    <location>
        <begin position="543"/>
        <end position="588"/>
    </location>
</feature>
<accession>A0AAF0QFK1</accession>
<evidence type="ECO:0000256" key="10">
    <source>
        <dbReference type="ARBA" id="ARBA00022989"/>
    </source>
</evidence>
<dbReference type="FunFam" id="3.30.200.20:FF:000212">
    <property type="entry name" value="Proline-rich receptor-like protein kinase PERK8"/>
    <property type="match status" value="1"/>
</dbReference>
<dbReference type="SMART" id="SM00220">
    <property type="entry name" value="S_TKc"/>
    <property type="match status" value="1"/>
</dbReference>
<dbReference type="FunFam" id="1.10.510.10:FF:000173">
    <property type="entry name" value="proline-rich receptor-like protein kinase PERK8"/>
    <property type="match status" value="1"/>
</dbReference>
<dbReference type="Pfam" id="PF07714">
    <property type="entry name" value="PK_Tyr_Ser-Thr"/>
    <property type="match status" value="1"/>
</dbReference>
<keyword evidence="6 16" id="KW-0812">Transmembrane</keyword>
<dbReference type="GO" id="GO:0005524">
    <property type="term" value="F:ATP binding"/>
    <property type="evidence" value="ECO:0007669"/>
    <property type="project" value="UniProtKB-UniRule"/>
</dbReference>
<evidence type="ECO:0000256" key="2">
    <source>
        <dbReference type="ARBA" id="ARBA00012513"/>
    </source>
</evidence>
<evidence type="ECO:0000256" key="12">
    <source>
        <dbReference type="ARBA" id="ARBA00047899"/>
    </source>
</evidence>
<evidence type="ECO:0000256" key="16">
    <source>
        <dbReference type="SAM" id="Phobius"/>
    </source>
</evidence>
<keyword evidence="10 16" id="KW-1133">Transmembrane helix</keyword>
<dbReference type="InterPro" id="IPR047117">
    <property type="entry name" value="PERK1-13-like"/>
</dbReference>
<dbReference type="InterPro" id="IPR008271">
    <property type="entry name" value="Ser/Thr_kinase_AS"/>
</dbReference>
<dbReference type="AlphaFoldDB" id="A0AAF0QFK1"/>
<dbReference type="Gene3D" id="1.10.510.10">
    <property type="entry name" value="Transferase(Phosphotransferase) domain 1"/>
    <property type="match status" value="1"/>
</dbReference>
<evidence type="ECO:0000256" key="14">
    <source>
        <dbReference type="PROSITE-ProRule" id="PRU10141"/>
    </source>
</evidence>
<organism evidence="18 19">
    <name type="scientific">Solanum verrucosum</name>
    <dbReference type="NCBI Taxonomy" id="315347"/>
    <lineage>
        <taxon>Eukaryota</taxon>
        <taxon>Viridiplantae</taxon>
        <taxon>Streptophyta</taxon>
        <taxon>Embryophyta</taxon>
        <taxon>Tracheophyta</taxon>
        <taxon>Spermatophyta</taxon>
        <taxon>Magnoliopsida</taxon>
        <taxon>eudicotyledons</taxon>
        <taxon>Gunneridae</taxon>
        <taxon>Pentapetalae</taxon>
        <taxon>asterids</taxon>
        <taxon>lamiids</taxon>
        <taxon>Solanales</taxon>
        <taxon>Solanaceae</taxon>
        <taxon>Solanoideae</taxon>
        <taxon>Solaneae</taxon>
        <taxon>Solanum</taxon>
    </lineage>
</organism>
<evidence type="ECO:0000313" key="19">
    <source>
        <dbReference type="Proteomes" id="UP001234989"/>
    </source>
</evidence>
<dbReference type="EC" id="2.7.11.1" evidence="2"/>
<dbReference type="PROSITE" id="PS50011">
    <property type="entry name" value="PROTEIN_KINASE_DOM"/>
    <property type="match status" value="1"/>
</dbReference>
<evidence type="ECO:0000256" key="9">
    <source>
        <dbReference type="ARBA" id="ARBA00022840"/>
    </source>
</evidence>
<keyword evidence="19" id="KW-1185">Reference proteome</keyword>
<dbReference type="PANTHER" id="PTHR47982">
    <property type="entry name" value="PROLINE-RICH RECEPTOR-LIKE PROTEIN KINASE PERK4"/>
    <property type="match status" value="1"/>
</dbReference>
<evidence type="ECO:0000256" key="5">
    <source>
        <dbReference type="ARBA" id="ARBA00022679"/>
    </source>
</evidence>
<feature type="region of interest" description="Disordered" evidence="15">
    <location>
        <begin position="114"/>
        <end position="141"/>
    </location>
</feature>
<feature type="compositionally biased region" description="Polar residues" evidence="15">
    <location>
        <begin position="543"/>
        <end position="554"/>
    </location>
</feature>
<evidence type="ECO:0000256" key="6">
    <source>
        <dbReference type="ARBA" id="ARBA00022692"/>
    </source>
</evidence>
<dbReference type="PROSITE" id="PS00107">
    <property type="entry name" value="PROTEIN_KINASE_ATP"/>
    <property type="match status" value="1"/>
</dbReference>
<feature type="transmembrane region" description="Helical" evidence="16">
    <location>
        <begin position="76"/>
        <end position="101"/>
    </location>
</feature>
<dbReference type="Proteomes" id="UP001234989">
    <property type="component" value="Chromosome 3"/>
</dbReference>
<evidence type="ECO:0000256" key="3">
    <source>
        <dbReference type="ARBA" id="ARBA00022475"/>
    </source>
</evidence>
<dbReference type="InterPro" id="IPR001245">
    <property type="entry name" value="Ser-Thr/Tyr_kinase_cat_dom"/>
</dbReference>
<evidence type="ECO:0000256" key="11">
    <source>
        <dbReference type="ARBA" id="ARBA00023136"/>
    </source>
</evidence>
<reference evidence="18" key="1">
    <citation type="submission" date="2023-08" db="EMBL/GenBank/DDBJ databases">
        <title>A de novo genome assembly of Solanum verrucosum Schlechtendal, a Mexican diploid species geographically isolated from the other diploid A-genome species in potato relatives.</title>
        <authorList>
            <person name="Hosaka K."/>
        </authorList>
    </citation>
    <scope>NUCLEOTIDE SEQUENCE</scope>
    <source>
        <tissue evidence="18">Young leaves</tissue>
    </source>
</reference>
<keyword evidence="5" id="KW-0808">Transferase</keyword>
<keyword evidence="9 14" id="KW-0067">ATP-binding</keyword>
<proteinExistence type="predicted"/>
<sequence length="588" mass="63893">MSTGPPGVPLGPPLPFPPADNATTPTSPVNPSTTPPSPDVASQPSPATLVNPPPSSINGSSPTSAPSKGSANNTTLVALGVGIGIGGALVLICVCIFALWYKRRKRRLGLNGFGHDPSSQGPKDNLFGGQHHHWQQNAPPSAENMVRIPINPSPPPSITSVSQVSAADGCTPPLPPSTGSNFSTDKPFQQTNPDSNLSFSRTTFTYQELAFATDNFSVANLLGQGGFGYVYKGVFRDGKEVAIKQLKAGSGQGEREFQAEVEIISHVHHKHLVSLVGHCISGVQRLLVYEFVPNKTLEFHLHGDITAGKEHPPLSWETRMRVTLCSARGLAYLHEECHPKIIHRDIKASNILLDDNFDAKVADFGLARLNYDSDTHVSTRVMGTFGYLAPEYALTGKLTEKSDVFSFGVMLLEIITGRRPIDKAQHYLDDNIVDWARPLLTQALDDGNFDTLADPRLDKNYDLTEMTRMVTCAAVCVRHLARRRPRMSQIVRALEGNLPLDELNDGLRPGHSGIHESYGSSDFDAVQYKEDLKKFRKMALESQTHNSSECSGPTSEFGPHPSGSSSEGLRTTQGTRSSIEGHREIRID</sequence>
<evidence type="ECO:0000256" key="8">
    <source>
        <dbReference type="ARBA" id="ARBA00022777"/>
    </source>
</evidence>
<feature type="region of interest" description="Disordered" evidence="15">
    <location>
        <begin position="153"/>
        <end position="197"/>
    </location>
</feature>
<protein>
    <recommendedName>
        <fullName evidence="2">non-specific serine/threonine protein kinase</fullName>
        <ecNumber evidence="2">2.7.11.1</ecNumber>
    </recommendedName>
</protein>
<dbReference type="GO" id="GO:0005886">
    <property type="term" value="C:plasma membrane"/>
    <property type="evidence" value="ECO:0007669"/>
    <property type="project" value="UniProtKB-SubCell"/>
</dbReference>
<evidence type="ECO:0000313" key="18">
    <source>
        <dbReference type="EMBL" id="WMV22351.1"/>
    </source>
</evidence>
<comment type="catalytic activity">
    <reaction evidence="13">
        <text>L-seryl-[protein] + ATP = O-phospho-L-seryl-[protein] + ADP + H(+)</text>
        <dbReference type="Rhea" id="RHEA:17989"/>
        <dbReference type="Rhea" id="RHEA-COMP:9863"/>
        <dbReference type="Rhea" id="RHEA-COMP:11604"/>
        <dbReference type="ChEBI" id="CHEBI:15378"/>
        <dbReference type="ChEBI" id="CHEBI:29999"/>
        <dbReference type="ChEBI" id="CHEBI:30616"/>
        <dbReference type="ChEBI" id="CHEBI:83421"/>
        <dbReference type="ChEBI" id="CHEBI:456216"/>
        <dbReference type="EC" id="2.7.11.1"/>
    </reaction>
</comment>
<feature type="binding site" evidence="14">
    <location>
        <position position="244"/>
    </location>
    <ligand>
        <name>ATP</name>
        <dbReference type="ChEBI" id="CHEBI:30616"/>
    </ligand>
</feature>
<comment type="subcellular location">
    <subcellularLocation>
        <location evidence="1">Cell membrane</location>
        <topology evidence="1">Single-pass membrane protein</topology>
    </subcellularLocation>
</comment>
<keyword evidence="8" id="KW-0418">Kinase</keyword>
<dbReference type="PANTHER" id="PTHR47982:SF8">
    <property type="entry name" value="NON-SPECIFIC SERINE_THREONINE PROTEIN KINASE"/>
    <property type="match status" value="1"/>
</dbReference>
<name>A0AAF0QFK1_SOLVR</name>
<dbReference type="SUPFAM" id="SSF56112">
    <property type="entry name" value="Protein kinase-like (PK-like)"/>
    <property type="match status" value="1"/>
</dbReference>
<feature type="domain" description="Protein kinase" evidence="17">
    <location>
        <begin position="216"/>
        <end position="498"/>
    </location>
</feature>
<evidence type="ECO:0000256" key="13">
    <source>
        <dbReference type="ARBA" id="ARBA00048679"/>
    </source>
</evidence>